<keyword evidence="2" id="KW-0378">Hydrolase</keyword>
<keyword evidence="3 7" id="KW-0347">Helicase</keyword>
<evidence type="ECO:0000256" key="1">
    <source>
        <dbReference type="ARBA" id="ARBA00022741"/>
    </source>
</evidence>
<gene>
    <name evidence="7" type="ORF">IWA51_00435</name>
</gene>
<accession>A0A7T3V5H7</accession>
<dbReference type="GO" id="GO:0003677">
    <property type="term" value="F:DNA binding"/>
    <property type="evidence" value="ECO:0007669"/>
    <property type="project" value="InterPro"/>
</dbReference>
<keyword evidence="8" id="KW-1185">Reference proteome</keyword>
<dbReference type="RefSeq" id="WP_198442725.1">
    <property type="nucleotide sequence ID" value="NZ_CBCSHE010000017.1"/>
</dbReference>
<dbReference type="KEGG" id="tper:IWA51_00435"/>
<dbReference type="GO" id="GO:0004386">
    <property type="term" value="F:helicase activity"/>
    <property type="evidence" value="ECO:0007669"/>
    <property type="project" value="UniProtKB-KW"/>
</dbReference>
<dbReference type="Pfam" id="PF04851">
    <property type="entry name" value="ResIII"/>
    <property type="match status" value="1"/>
</dbReference>
<dbReference type="PROSITE" id="PS51192">
    <property type="entry name" value="HELICASE_ATP_BIND_1"/>
    <property type="match status" value="1"/>
</dbReference>
<dbReference type="Pfam" id="PF00271">
    <property type="entry name" value="Helicase_C"/>
    <property type="match status" value="1"/>
</dbReference>
<dbReference type="Proteomes" id="UP000595224">
    <property type="component" value="Chromosome"/>
</dbReference>
<dbReference type="PANTHER" id="PTHR11274:SF0">
    <property type="entry name" value="GENERAL TRANSCRIPTION AND DNA REPAIR FACTOR IIH HELICASE SUBUNIT XPB"/>
    <property type="match status" value="1"/>
</dbReference>
<dbReference type="InterPro" id="IPR014001">
    <property type="entry name" value="Helicase_ATP-bd"/>
</dbReference>
<keyword evidence="4" id="KW-0067">ATP-binding</keyword>
<evidence type="ECO:0000259" key="6">
    <source>
        <dbReference type="PROSITE" id="PS51194"/>
    </source>
</evidence>
<sequence length="757" mass="87070">MPFPSLQLQKEYRSPQHDVANEFFAPVLACSKIYKRSVGFFSSTSLEIITKGISSLVKNGGKIQIVASPKLSEEDIEAIRIGYDKKSEIIEKRLLGELESKEENYFTNQRLNLLANLIAKDILSIKIAFKDNGSLVGIYHEKLGVFEDFEGNIIAFDGSMNESKTAMCYNYESINVYCGWLSEDKSRVELKIKAFDNIWNNTEENLKVVEFPSVTKKILDKYKTKDLDVNEITAKLENLDKEDRKKTEYKIDRSNMIGDVKLPIASPKLNIPIIPYDVDLYDYQKDAIDEWADNNFCGIFDMATGTGKTLTGLGAITRCSKEHEDNLVVIVVAPYQHLVEQWVEDIERFNIKPIIAYSTSSQKNWKDRLKRAIRDKKLRLKDKEFFLLVTTNATFKSNFVQEQINNIDGDILLVIDEAHNAGSGEFKKYLDSKFKYRLALSATLDRHNDEEGTDFLHNYFGKVCIHYDLERAIDEKKLTPYKYFPVLVYLTEEELSEYKHISAEMINHLKKNKSGKMELDTYGQKLAIKRSRIIAGAQNKLDVFKEQILPYKDKTNILVYCGSTTVISDAVKEDYDKSEIGERQIIAITKIMGQEMNMQVSRFTSEEDIETRKVITERFKSEKLQAIIAIKCLDEGVNIPSIKTAFILASTTNPKEYIQRRGRVLRMWPGKEYAEIFDFVTLPRELDSVPNHTEEEVKGDLSLVKNELRRIKEFSSIAMNRMDSFSLIDEIQSTYQITDKDLYGDNNSQEEDFNNGN</sequence>
<dbReference type="Gene3D" id="3.40.50.300">
    <property type="entry name" value="P-loop containing nucleotide triphosphate hydrolases"/>
    <property type="match status" value="2"/>
</dbReference>
<dbReference type="CDD" id="cd18785">
    <property type="entry name" value="SF2_C"/>
    <property type="match status" value="1"/>
</dbReference>
<dbReference type="PANTHER" id="PTHR11274">
    <property type="entry name" value="RAD25/XP-B DNA REPAIR HELICASE"/>
    <property type="match status" value="1"/>
</dbReference>
<dbReference type="InterPro" id="IPR027417">
    <property type="entry name" value="P-loop_NTPase"/>
</dbReference>
<dbReference type="InterPro" id="IPR006935">
    <property type="entry name" value="Helicase/UvrB_N"/>
</dbReference>
<dbReference type="PROSITE" id="PS51194">
    <property type="entry name" value="HELICASE_CTER"/>
    <property type="match status" value="1"/>
</dbReference>
<name>A0A7T3V5H7_9SPIR</name>
<evidence type="ECO:0000256" key="2">
    <source>
        <dbReference type="ARBA" id="ARBA00022801"/>
    </source>
</evidence>
<feature type="domain" description="Helicase C-terminal" evidence="6">
    <location>
        <begin position="553"/>
        <end position="709"/>
    </location>
</feature>
<dbReference type="SUPFAM" id="SSF52540">
    <property type="entry name" value="P-loop containing nucleoside triphosphate hydrolases"/>
    <property type="match status" value="1"/>
</dbReference>
<feature type="domain" description="Helicase ATP-binding" evidence="5">
    <location>
        <begin position="289"/>
        <end position="462"/>
    </location>
</feature>
<dbReference type="SMART" id="SM00490">
    <property type="entry name" value="HELICc"/>
    <property type="match status" value="1"/>
</dbReference>
<organism evidence="7 8">
    <name type="scientific">Treponema peruense</name>
    <dbReference type="NCBI Taxonomy" id="2787628"/>
    <lineage>
        <taxon>Bacteria</taxon>
        <taxon>Pseudomonadati</taxon>
        <taxon>Spirochaetota</taxon>
        <taxon>Spirochaetia</taxon>
        <taxon>Spirochaetales</taxon>
        <taxon>Treponemataceae</taxon>
        <taxon>Treponema</taxon>
    </lineage>
</organism>
<evidence type="ECO:0000259" key="5">
    <source>
        <dbReference type="PROSITE" id="PS51192"/>
    </source>
</evidence>
<proteinExistence type="predicted"/>
<evidence type="ECO:0000256" key="4">
    <source>
        <dbReference type="ARBA" id="ARBA00022840"/>
    </source>
</evidence>
<protein>
    <submittedName>
        <fullName evidence="7">DEAD/DEAH box helicase family protein</fullName>
    </submittedName>
</protein>
<dbReference type="GO" id="GO:0005524">
    <property type="term" value="F:ATP binding"/>
    <property type="evidence" value="ECO:0007669"/>
    <property type="project" value="UniProtKB-KW"/>
</dbReference>
<keyword evidence="1" id="KW-0547">Nucleotide-binding</keyword>
<evidence type="ECO:0000256" key="3">
    <source>
        <dbReference type="ARBA" id="ARBA00022806"/>
    </source>
</evidence>
<dbReference type="CDD" id="cd09179">
    <property type="entry name" value="PLDc_N_DEXD_a"/>
    <property type="match status" value="1"/>
</dbReference>
<dbReference type="AlphaFoldDB" id="A0A7T3V5H7"/>
<dbReference type="InterPro" id="IPR050615">
    <property type="entry name" value="ATP-dep_DNA_Helicase"/>
</dbReference>
<dbReference type="SMART" id="SM00487">
    <property type="entry name" value="DEXDc"/>
    <property type="match status" value="1"/>
</dbReference>
<dbReference type="InterPro" id="IPR001650">
    <property type="entry name" value="Helicase_C-like"/>
</dbReference>
<dbReference type="GO" id="GO:0016787">
    <property type="term" value="F:hydrolase activity"/>
    <property type="evidence" value="ECO:0007669"/>
    <property type="project" value="UniProtKB-KW"/>
</dbReference>
<reference evidence="7 8" key="1">
    <citation type="submission" date="2020-11" db="EMBL/GenBank/DDBJ databases">
        <title>Treponema Peruensis nv. sp., first commensal Treponema isolated from human feces.</title>
        <authorList>
            <person name="Belkhou C."/>
            <person name="Raes J."/>
        </authorList>
    </citation>
    <scope>NUCLEOTIDE SEQUENCE [LARGE SCALE GENOMIC DNA]</scope>
    <source>
        <strain evidence="7 8">RCC2812</strain>
    </source>
</reference>
<dbReference type="EMBL" id="CP064936">
    <property type="protein sequence ID" value="QQA01134.1"/>
    <property type="molecule type" value="Genomic_DNA"/>
</dbReference>
<evidence type="ECO:0000313" key="7">
    <source>
        <dbReference type="EMBL" id="QQA01134.1"/>
    </source>
</evidence>
<evidence type="ECO:0000313" key="8">
    <source>
        <dbReference type="Proteomes" id="UP000595224"/>
    </source>
</evidence>